<dbReference type="PROSITE" id="PS00233">
    <property type="entry name" value="CHIT_BIND_RR_1"/>
    <property type="match status" value="1"/>
</dbReference>
<dbReference type="Pfam" id="PF00379">
    <property type="entry name" value="Chitin_bind_4"/>
    <property type="match status" value="1"/>
</dbReference>
<dbReference type="AlphaFoldDB" id="A0A7R9HYM6"/>
<gene>
    <name evidence="3" type="ORF">TBIB3V08_LOCUS3437</name>
</gene>
<dbReference type="InterPro" id="IPR031311">
    <property type="entry name" value="CHIT_BIND_RR_consensus"/>
</dbReference>
<accession>A0A7R9HYM6</accession>
<proteinExistence type="predicted"/>
<dbReference type="GO" id="GO:0008010">
    <property type="term" value="F:structural constituent of chitin-based larval cuticle"/>
    <property type="evidence" value="ECO:0007669"/>
    <property type="project" value="TreeGrafter"/>
</dbReference>
<dbReference type="PANTHER" id="PTHR10380:SF173">
    <property type="entry name" value="CUTICULAR PROTEIN 47EF, ISOFORM C-RELATED"/>
    <property type="match status" value="1"/>
</dbReference>
<dbReference type="EMBL" id="OD565136">
    <property type="protein sequence ID" value="CAD7440958.1"/>
    <property type="molecule type" value="Genomic_DNA"/>
</dbReference>
<keyword evidence="1 2" id="KW-0193">Cuticle</keyword>
<reference evidence="3" key="1">
    <citation type="submission" date="2020-11" db="EMBL/GenBank/DDBJ databases">
        <authorList>
            <person name="Tran Van P."/>
        </authorList>
    </citation>
    <scope>NUCLEOTIDE SEQUENCE</scope>
</reference>
<evidence type="ECO:0000256" key="1">
    <source>
        <dbReference type="ARBA" id="ARBA00022460"/>
    </source>
</evidence>
<dbReference type="PANTHER" id="PTHR10380">
    <property type="entry name" value="CUTICLE PROTEIN"/>
    <property type="match status" value="1"/>
</dbReference>
<sequence>MEGAPPEFTSAVTNMRERYPLAHPLAVNTGNLERTWDDETSTFIKISRVGKDILELNDCISLTSPLVESQGGRGRLNVQLTQLILQLAECFRAVYILFRESWVGKSPHALLLMVCSTTAAPQYAPPVVFAPSPPADVPAPVYGPPGPLPESFEQQDSIGDTIVLTPGSRIDLRDSLGQFSHGYSDINGTTVSEQGRLITPNGGWEGVIVKKGYYSYISPEGIPISVSYIADENGFRATGSHLPKEVVSKPVVF</sequence>
<name>A0A7R9HYM6_9NEOP</name>
<evidence type="ECO:0000256" key="2">
    <source>
        <dbReference type="PROSITE-ProRule" id="PRU00497"/>
    </source>
</evidence>
<organism evidence="3">
    <name type="scientific">Timema bartmani</name>
    <dbReference type="NCBI Taxonomy" id="61472"/>
    <lineage>
        <taxon>Eukaryota</taxon>
        <taxon>Metazoa</taxon>
        <taxon>Ecdysozoa</taxon>
        <taxon>Arthropoda</taxon>
        <taxon>Hexapoda</taxon>
        <taxon>Insecta</taxon>
        <taxon>Pterygota</taxon>
        <taxon>Neoptera</taxon>
        <taxon>Polyneoptera</taxon>
        <taxon>Phasmatodea</taxon>
        <taxon>Timematodea</taxon>
        <taxon>Timematoidea</taxon>
        <taxon>Timematidae</taxon>
        <taxon>Timema</taxon>
    </lineage>
</organism>
<dbReference type="InterPro" id="IPR050468">
    <property type="entry name" value="Cuticle_Struct_Prot"/>
</dbReference>
<protein>
    <submittedName>
        <fullName evidence="3">Uncharacterized protein</fullName>
    </submittedName>
</protein>
<dbReference type="GO" id="GO:0062129">
    <property type="term" value="C:chitin-based extracellular matrix"/>
    <property type="evidence" value="ECO:0007669"/>
    <property type="project" value="TreeGrafter"/>
</dbReference>
<evidence type="ECO:0000313" key="3">
    <source>
        <dbReference type="EMBL" id="CAD7440958.1"/>
    </source>
</evidence>
<dbReference type="InterPro" id="IPR000618">
    <property type="entry name" value="Insect_cuticle"/>
</dbReference>
<dbReference type="PROSITE" id="PS51155">
    <property type="entry name" value="CHIT_BIND_RR_2"/>
    <property type="match status" value="1"/>
</dbReference>